<dbReference type="eggNOG" id="COG1574">
    <property type="taxonomic scope" value="Bacteria"/>
</dbReference>
<dbReference type="SUPFAM" id="SSF51338">
    <property type="entry name" value="Composite domain of metallo-dependent hydrolases"/>
    <property type="match status" value="1"/>
</dbReference>
<comment type="caution">
    <text evidence="2">The sequence shown here is derived from an EMBL/GenBank/DDBJ whole genome shotgun (WGS) entry which is preliminary data.</text>
</comment>
<dbReference type="Gene3D" id="2.30.40.10">
    <property type="entry name" value="Urease, subunit C, domain 1"/>
    <property type="match status" value="1"/>
</dbReference>
<dbReference type="InterPro" id="IPR011059">
    <property type="entry name" value="Metal-dep_hydrolase_composite"/>
</dbReference>
<gene>
    <name evidence="2" type="ORF">BF93_16440</name>
</gene>
<dbReference type="InterPro" id="IPR032466">
    <property type="entry name" value="Metal_Hydrolase"/>
</dbReference>
<dbReference type="InterPro" id="IPR013108">
    <property type="entry name" value="Amidohydro_3"/>
</dbReference>
<dbReference type="PATRIC" id="fig|396014.3.peg.1633"/>
<dbReference type="Pfam" id="PF07969">
    <property type="entry name" value="Amidohydro_3"/>
    <property type="match status" value="1"/>
</dbReference>
<dbReference type="HOGENOM" id="CLU_009942_2_1_11"/>
<sequence length="565" mass="60826">MATLFHHGSILTMTDQDERPESVLVRDGLIEHVGPLAEGRALLREGDEEVDLDGAALLPGFIDPHGHLLTHGMMAACVDLAEVRSIDEMVAALREELARRPDADADRALIGVRYDPALLAEHRHPTRHDLDRVSTTVPVFVLHRSVHMGVGSTETLRRSAITAELPDPEGGRFGREADGRTPDGYIEELSALAAVGRGLAVEGGGTALIPGLAIDPAEALRLAQQDYLRHGITTAQEGAADPAAVDALAAAAQAGALDLDVVAYPLMSHGGAGCFADHPELAGAYRGNLRLGGYKIILDGSPQARSAWMSSPYEPLEEGPVPADATAEAGADAAAEEPGACACGYPALRDEELAGYVDLAVEQGRQLIVHCNGDAAAEQWIRAWEQVLERDPAASRMRPVMIHAQTVRPDQILRMARADMIASIFAVHVYFWGDVHLRNLGPVRGRRISPTRTALDAGLRVTLHQDAPVTPPDMMLTIWAAVNRISREGRPIGLEQRISTWEALRAVTADAAHQYGEEDSKGTIRPGIRADLVVLDRDPLATAPEQLRDIRVLRTIKDGRTVHRA</sequence>
<name>Z9JUG6_9MICO</name>
<proteinExistence type="predicted"/>
<dbReference type="PANTHER" id="PTHR22642:SF2">
    <property type="entry name" value="PROTEIN LONG AFTER FAR-RED 3"/>
    <property type="match status" value="1"/>
</dbReference>
<dbReference type="InterPro" id="IPR033932">
    <property type="entry name" value="YtcJ-like"/>
</dbReference>
<dbReference type="STRING" id="396014.BF93_16440"/>
<dbReference type="EMBL" id="JDYK01000007">
    <property type="protein sequence ID" value="EWS81407.1"/>
    <property type="molecule type" value="Genomic_DNA"/>
</dbReference>
<evidence type="ECO:0000259" key="1">
    <source>
        <dbReference type="Pfam" id="PF07969"/>
    </source>
</evidence>
<dbReference type="SUPFAM" id="SSF51556">
    <property type="entry name" value="Metallo-dependent hydrolases"/>
    <property type="match status" value="1"/>
</dbReference>
<dbReference type="GO" id="GO:0016810">
    <property type="term" value="F:hydrolase activity, acting on carbon-nitrogen (but not peptide) bonds"/>
    <property type="evidence" value="ECO:0007669"/>
    <property type="project" value="InterPro"/>
</dbReference>
<reference evidence="2 3" key="1">
    <citation type="submission" date="2014-02" db="EMBL/GenBank/DDBJ databases">
        <title>Genome sequence of Brachybacterium phenoliresistens strain W13A50.</title>
        <authorList>
            <person name="Wang X."/>
        </authorList>
    </citation>
    <scope>NUCLEOTIDE SEQUENCE [LARGE SCALE GENOMIC DNA]</scope>
    <source>
        <strain evidence="2 3">W13A50</strain>
    </source>
</reference>
<accession>Z9JUG6</accession>
<dbReference type="Gene3D" id="3.20.20.140">
    <property type="entry name" value="Metal-dependent hydrolases"/>
    <property type="match status" value="1"/>
</dbReference>
<dbReference type="RefSeq" id="WP_038371972.1">
    <property type="nucleotide sequence ID" value="NZ_BAAAOW010000003.1"/>
</dbReference>
<dbReference type="CDD" id="cd01300">
    <property type="entry name" value="YtcJ_like"/>
    <property type="match status" value="1"/>
</dbReference>
<evidence type="ECO:0000313" key="3">
    <source>
        <dbReference type="Proteomes" id="UP000023067"/>
    </source>
</evidence>
<organism evidence="2 3">
    <name type="scientific">Brachybacterium phenoliresistens</name>
    <dbReference type="NCBI Taxonomy" id="396014"/>
    <lineage>
        <taxon>Bacteria</taxon>
        <taxon>Bacillati</taxon>
        <taxon>Actinomycetota</taxon>
        <taxon>Actinomycetes</taxon>
        <taxon>Micrococcales</taxon>
        <taxon>Dermabacteraceae</taxon>
        <taxon>Brachybacterium</taxon>
    </lineage>
</organism>
<dbReference type="PANTHER" id="PTHR22642">
    <property type="entry name" value="IMIDAZOLONEPROPIONASE"/>
    <property type="match status" value="1"/>
</dbReference>
<keyword evidence="3" id="KW-1185">Reference proteome</keyword>
<dbReference type="Proteomes" id="UP000023067">
    <property type="component" value="Unassembled WGS sequence"/>
</dbReference>
<keyword evidence="2" id="KW-0378">Hydrolase</keyword>
<protein>
    <submittedName>
        <fullName evidence="2">Amidohydrolase</fullName>
    </submittedName>
</protein>
<feature type="domain" description="Amidohydrolase 3" evidence="1">
    <location>
        <begin position="48"/>
        <end position="563"/>
    </location>
</feature>
<evidence type="ECO:0000313" key="2">
    <source>
        <dbReference type="EMBL" id="EWS81407.1"/>
    </source>
</evidence>
<dbReference type="Gene3D" id="3.10.310.70">
    <property type="match status" value="1"/>
</dbReference>
<dbReference type="AlphaFoldDB" id="Z9JUG6"/>